<evidence type="ECO:0000256" key="2">
    <source>
        <dbReference type="ARBA" id="ARBA00012438"/>
    </source>
</evidence>
<dbReference type="Gene3D" id="3.40.190.10">
    <property type="entry name" value="Periplasmic binding protein-like II"/>
    <property type="match status" value="2"/>
</dbReference>
<sequence>MKAAQRAGRRGWATLLTLALLLALAHPARANERVTLQLKWLHHFQFAGYYAALEKGFYREAGLDVTIREGGPDVEVENAVTSGRADFGVGTSALLLHRAHGDDLVVLGQIFQHSPAILLTPRKTGIQKVADMKGRRFMYSNQHGDMLTLLKNNGIEEKDIVKVEHRGDARDLIAGKADVMMAYSFNEPYILERAGEPYLAFSPLTYGIDFYGDNFFTTRSNINSRPALVRAFREASLKGWRYALSHKDEIAGLILAKYSRERSRDWLMFEANQMEALIQPTLVEVGYQSPTRWRHIAETFGGMGMLPPGFDPTGIIYDPRPGGNYRFLLGALLICAAVIAFLCAIVMKFRQLNTVLQAEIGERKSAEAALKESEQQLRVTFETLQAGIVMVDPQGVIRFANNRMAEMFGCSMEQLIGSSYTSHLHPDQLASGSELMRRLMAGEVSHASTERHYLSGNGGSFWGYLSGRRLEAPDGSLRALVGIISDITARIEAEQARGKALMLVETLLAQSPMGIVVFDGDSGNCIRANQAAAEILGGSVAELLGQNFRQLPSWGGEGGMLEQAGLVLADGTPRALERELQSTFGKELTLRSYLSRFQVEERAHLLVMVQDITEEKRLDRENKRIEAQMLNMQKLESLGVLAGGIAHDFNNILTGIVGNISFAQMVLEKEHKAKGPLNKAEKACQRAAELAGQLLTFARGGQPIKKVFSVKQLAAESLSLVLRGTNVKGRIEIADTLDIVEADEGQMNQAFNNIIINAVHAMPGGGTLTITGSNELLEPENRLGLAPGHYVRLDFSDEGCGISESDLKKIFDPYFTTKASGTGLGLASTHSIVTRHGGLILADSTPGSGTTFTIYLPSLGQSAAQLAKEQESSHAPPGGGSVVVMDDEELIRDLTGAMLEQLGYTPTTCCEGSEAVELYRAARLNGERYDAVIMDLTIPGGMGGKEAAQRILELDPQACLIVSSGYSNDPVMSEYKQHGFRATLAKPYTVQEVARVLREVLPAAAGTD</sequence>
<evidence type="ECO:0000256" key="5">
    <source>
        <dbReference type="ARBA" id="ARBA00022741"/>
    </source>
</evidence>
<dbReference type="EMBL" id="BLXY01000006">
    <property type="protein sequence ID" value="GFO65114.1"/>
    <property type="molecule type" value="Genomic_DNA"/>
</dbReference>
<dbReference type="RefSeq" id="WP_183348866.1">
    <property type="nucleotide sequence ID" value="NZ_BLXY01000006.1"/>
</dbReference>
<feature type="domain" description="PAC" evidence="15">
    <location>
        <begin position="447"/>
        <end position="499"/>
    </location>
</feature>
<dbReference type="Pfam" id="PF00072">
    <property type="entry name" value="Response_reg"/>
    <property type="match status" value="1"/>
</dbReference>
<dbReference type="InterPro" id="IPR003594">
    <property type="entry name" value="HATPase_dom"/>
</dbReference>
<dbReference type="Gene3D" id="3.30.450.20">
    <property type="entry name" value="PAS domain"/>
    <property type="match status" value="2"/>
</dbReference>
<dbReference type="Gene3D" id="1.10.287.130">
    <property type="match status" value="1"/>
</dbReference>
<dbReference type="CDD" id="cd17546">
    <property type="entry name" value="REC_hyHK_CKI1_RcsC-like"/>
    <property type="match status" value="1"/>
</dbReference>
<feature type="modified residue" description="4-aspartylphosphate" evidence="9">
    <location>
        <position position="935"/>
    </location>
</feature>
<protein>
    <recommendedName>
        <fullName evidence="2">histidine kinase</fullName>
        <ecNumber evidence="2">2.7.13.3</ecNumber>
    </recommendedName>
</protein>
<dbReference type="SUPFAM" id="SSF55874">
    <property type="entry name" value="ATPase domain of HSP90 chaperone/DNA topoisomerase II/histidine kinase"/>
    <property type="match status" value="1"/>
</dbReference>
<evidence type="ECO:0000256" key="11">
    <source>
        <dbReference type="SAM" id="SignalP"/>
    </source>
</evidence>
<dbReference type="PROSITE" id="PS50112">
    <property type="entry name" value="PAS"/>
    <property type="match status" value="1"/>
</dbReference>
<dbReference type="Pfam" id="PF02518">
    <property type="entry name" value="HATPase_c"/>
    <property type="match status" value="1"/>
</dbReference>
<dbReference type="InterPro" id="IPR035965">
    <property type="entry name" value="PAS-like_dom_sf"/>
</dbReference>
<keyword evidence="3 9" id="KW-0597">Phosphoprotein</keyword>
<dbReference type="GO" id="GO:0000155">
    <property type="term" value="F:phosphorelay sensor kinase activity"/>
    <property type="evidence" value="ECO:0007669"/>
    <property type="project" value="InterPro"/>
</dbReference>
<dbReference type="InterPro" id="IPR000014">
    <property type="entry name" value="PAS"/>
</dbReference>
<dbReference type="SUPFAM" id="SSF47384">
    <property type="entry name" value="Homodimeric domain of signal transducing histidine kinase"/>
    <property type="match status" value="1"/>
</dbReference>
<dbReference type="InterPro" id="IPR036890">
    <property type="entry name" value="HATPase_C_sf"/>
</dbReference>
<evidence type="ECO:0000259" key="13">
    <source>
        <dbReference type="PROSITE" id="PS50110"/>
    </source>
</evidence>
<feature type="signal peptide" evidence="11">
    <location>
        <begin position="1"/>
        <end position="30"/>
    </location>
</feature>
<evidence type="ECO:0000313" key="16">
    <source>
        <dbReference type="EMBL" id="GFO65114.1"/>
    </source>
</evidence>
<evidence type="ECO:0000259" key="15">
    <source>
        <dbReference type="PROSITE" id="PS50113"/>
    </source>
</evidence>
<keyword evidence="10" id="KW-0472">Membrane</keyword>
<keyword evidence="5" id="KW-0547">Nucleotide-binding</keyword>
<evidence type="ECO:0000256" key="10">
    <source>
        <dbReference type="SAM" id="Phobius"/>
    </source>
</evidence>
<evidence type="ECO:0000256" key="7">
    <source>
        <dbReference type="ARBA" id="ARBA00022840"/>
    </source>
</evidence>
<keyword evidence="11" id="KW-0732">Signal</keyword>
<evidence type="ECO:0000313" key="17">
    <source>
        <dbReference type="Proteomes" id="UP000568888"/>
    </source>
</evidence>
<keyword evidence="8" id="KW-0902">Two-component regulatory system</keyword>
<feature type="domain" description="Histidine kinase" evidence="12">
    <location>
        <begin position="644"/>
        <end position="860"/>
    </location>
</feature>
<keyword evidence="6" id="KW-0418">Kinase</keyword>
<evidence type="ECO:0000256" key="6">
    <source>
        <dbReference type="ARBA" id="ARBA00022777"/>
    </source>
</evidence>
<name>A0A6V8MZ74_9BACT</name>
<evidence type="ECO:0000256" key="4">
    <source>
        <dbReference type="ARBA" id="ARBA00022679"/>
    </source>
</evidence>
<dbReference type="SUPFAM" id="SSF53850">
    <property type="entry name" value="Periplasmic binding protein-like II"/>
    <property type="match status" value="1"/>
</dbReference>
<dbReference type="SMART" id="SM00387">
    <property type="entry name" value="HATPase_c"/>
    <property type="match status" value="1"/>
</dbReference>
<keyword evidence="7" id="KW-0067">ATP-binding</keyword>
<organism evidence="16 17">
    <name type="scientific">Geomonas paludis</name>
    <dbReference type="NCBI Taxonomy" id="2740185"/>
    <lineage>
        <taxon>Bacteria</taxon>
        <taxon>Pseudomonadati</taxon>
        <taxon>Thermodesulfobacteriota</taxon>
        <taxon>Desulfuromonadia</taxon>
        <taxon>Geobacterales</taxon>
        <taxon>Geobacteraceae</taxon>
        <taxon>Geomonas</taxon>
    </lineage>
</organism>
<dbReference type="SMART" id="SM00091">
    <property type="entry name" value="PAS"/>
    <property type="match status" value="2"/>
</dbReference>
<dbReference type="InterPro" id="IPR001610">
    <property type="entry name" value="PAC"/>
</dbReference>
<evidence type="ECO:0000256" key="1">
    <source>
        <dbReference type="ARBA" id="ARBA00000085"/>
    </source>
</evidence>
<evidence type="ECO:0000259" key="14">
    <source>
        <dbReference type="PROSITE" id="PS50112"/>
    </source>
</evidence>
<comment type="caution">
    <text evidence="16">The sequence shown here is derived from an EMBL/GenBank/DDBJ whole genome shotgun (WGS) entry which is preliminary data.</text>
</comment>
<keyword evidence="4" id="KW-0808">Transferase</keyword>
<dbReference type="InterPro" id="IPR001789">
    <property type="entry name" value="Sig_transdc_resp-reg_receiver"/>
</dbReference>
<dbReference type="Pfam" id="PF09084">
    <property type="entry name" value="NMT1"/>
    <property type="match status" value="1"/>
</dbReference>
<reference evidence="17" key="1">
    <citation type="submission" date="2020-06" db="EMBL/GenBank/DDBJ databases">
        <title>Draft genomic sequecing of Geomonas sp. Red736.</title>
        <authorList>
            <person name="Itoh H."/>
            <person name="Xu Z.X."/>
            <person name="Ushijima N."/>
            <person name="Masuda Y."/>
            <person name="Shiratori Y."/>
            <person name="Senoo K."/>
        </authorList>
    </citation>
    <scope>NUCLEOTIDE SEQUENCE [LARGE SCALE GENOMIC DNA]</scope>
    <source>
        <strain evidence="17">Red736</strain>
    </source>
</reference>
<dbReference type="Proteomes" id="UP000568888">
    <property type="component" value="Unassembled WGS sequence"/>
</dbReference>
<feature type="domain" description="Response regulatory" evidence="13">
    <location>
        <begin position="881"/>
        <end position="1001"/>
    </location>
</feature>
<dbReference type="PRINTS" id="PR00344">
    <property type="entry name" value="BCTRLSENSOR"/>
</dbReference>
<dbReference type="SMART" id="SM00086">
    <property type="entry name" value="PAC"/>
    <property type="match status" value="2"/>
</dbReference>
<gene>
    <name evidence="16" type="ORF">GMPD_30330</name>
</gene>
<dbReference type="GO" id="GO:0005524">
    <property type="term" value="F:ATP binding"/>
    <property type="evidence" value="ECO:0007669"/>
    <property type="project" value="UniProtKB-KW"/>
</dbReference>
<dbReference type="EC" id="2.7.13.3" evidence="2"/>
<evidence type="ECO:0000256" key="3">
    <source>
        <dbReference type="ARBA" id="ARBA00022553"/>
    </source>
</evidence>
<dbReference type="NCBIfam" id="TIGR00229">
    <property type="entry name" value="sensory_box"/>
    <property type="match status" value="2"/>
</dbReference>
<dbReference type="InterPro" id="IPR036097">
    <property type="entry name" value="HisK_dim/P_sf"/>
</dbReference>
<dbReference type="InterPro" id="IPR000700">
    <property type="entry name" value="PAS-assoc_C"/>
</dbReference>
<dbReference type="InterPro" id="IPR011006">
    <property type="entry name" value="CheY-like_superfamily"/>
</dbReference>
<dbReference type="PROSITE" id="PS50113">
    <property type="entry name" value="PAC"/>
    <property type="match status" value="1"/>
</dbReference>
<evidence type="ECO:0000259" key="12">
    <source>
        <dbReference type="PROSITE" id="PS50109"/>
    </source>
</evidence>
<feature type="chain" id="PRO_5028451193" description="histidine kinase" evidence="11">
    <location>
        <begin position="31"/>
        <end position="1008"/>
    </location>
</feature>
<dbReference type="Gene3D" id="3.30.565.10">
    <property type="entry name" value="Histidine kinase-like ATPase, C-terminal domain"/>
    <property type="match status" value="1"/>
</dbReference>
<keyword evidence="10" id="KW-0812">Transmembrane</keyword>
<dbReference type="InterPro" id="IPR015168">
    <property type="entry name" value="SsuA/THI5"/>
</dbReference>
<comment type="catalytic activity">
    <reaction evidence="1">
        <text>ATP + protein L-histidine = ADP + protein N-phospho-L-histidine.</text>
        <dbReference type="EC" id="2.7.13.3"/>
    </reaction>
</comment>
<dbReference type="CDD" id="cd00130">
    <property type="entry name" value="PAS"/>
    <property type="match status" value="2"/>
</dbReference>
<dbReference type="Gene3D" id="3.40.50.2300">
    <property type="match status" value="1"/>
</dbReference>
<accession>A0A6V8MZ74</accession>
<dbReference type="PROSITE" id="PS50110">
    <property type="entry name" value="RESPONSE_REGULATORY"/>
    <property type="match status" value="1"/>
</dbReference>
<feature type="domain" description="PAS" evidence="14">
    <location>
        <begin position="373"/>
        <end position="443"/>
    </location>
</feature>
<dbReference type="AlphaFoldDB" id="A0A6V8MZ74"/>
<proteinExistence type="predicted"/>
<dbReference type="SUPFAM" id="SSF52172">
    <property type="entry name" value="CheY-like"/>
    <property type="match status" value="1"/>
</dbReference>
<dbReference type="CDD" id="cd00082">
    <property type="entry name" value="HisKA"/>
    <property type="match status" value="1"/>
</dbReference>
<dbReference type="SMART" id="SM00388">
    <property type="entry name" value="HisKA"/>
    <property type="match status" value="1"/>
</dbReference>
<dbReference type="SMART" id="SM00448">
    <property type="entry name" value="REC"/>
    <property type="match status" value="1"/>
</dbReference>
<keyword evidence="10" id="KW-1133">Transmembrane helix</keyword>
<dbReference type="InterPro" id="IPR005467">
    <property type="entry name" value="His_kinase_dom"/>
</dbReference>
<dbReference type="PANTHER" id="PTHR43065">
    <property type="entry name" value="SENSOR HISTIDINE KINASE"/>
    <property type="match status" value="1"/>
</dbReference>
<dbReference type="PANTHER" id="PTHR43065:SF46">
    <property type="entry name" value="C4-DICARBOXYLATE TRANSPORT SENSOR PROTEIN DCTB"/>
    <property type="match status" value="1"/>
</dbReference>
<dbReference type="InterPro" id="IPR004358">
    <property type="entry name" value="Sig_transdc_His_kin-like_C"/>
</dbReference>
<evidence type="ECO:0000256" key="9">
    <source>
        <dbReference type="PROSITE-ProRule" id="PRU00169"/>
    </source>
</evidence>
<dbReference type="Pfam" id="PF08448">
    <property type="entry name" value="PAS_4"/>
    <property type="match status" value="2"/>
</dbReference>
<dbReference type="SUPFAM" id="SSF55785">
    <property type="entry name" value="PYP-like sensor domain (PAS domain)"/>
    <property type="match status" value="2"/>
</dbReference>
<evidence type="ECO:0000256" key="8">
    <source>
        <dbReference type="ARBA" id="ARBA00023012"/>
    </source>
</evidence>
<dbReference type="InterPro" id="IPR003661">
    <property type="entry name" value="HisK_dim/P_dom"/>
</dbReference>
<feature type="transmembrane region" description="Helical" evidence="10">
    <location>
        <begin position="327"/>
        <end position="347"/>
    </location>
</feature>
<dbReference type="PROSITE" id="PS50109">
    <property type="entry name" value="HIS_KIN"/>
    <property type="match status" value="1"/>
</dbReference>
<dbReference type="InterPro" id="IPR013656">
    <property type="entry name" value="PAS_4"/>
</dbReference>